<dbReference type="GO" id="GO:0005829">
    <property type="term" value="C:cytosol"/>
    <property type="evidence" value="ECO:0007669"/>
    <property type="project" value="TreeGrafter"/>
</dbReference>
<evidence type="ECO:0000313" key="1">
    <source>
        <dbReference type="EMBL" id="VDK21199.1"/>
    </source>
</evidence>
<dbReference type="GO" id="GO:0010499">
    <property type="term" value="P:proteasomal ubiquitin-independent protein catabolic process"/>
    <property type="evidence" value="ECO:0007669"/>
    <property type="project" value="TreeGrafter"/>
</dbReference>
<dbReference type="PANTHER" id="PTHR32170">
    <property type="entry name" value="PROTEASOME ACTIVATOR COMPLEX SUBUNIT 4"/>
    <property type="match status" value="1"/>
</dbReference>
<keyword evidence="2" id="KW-1185">Reference proteome</keyword>
<evidence type="ECO:0000313" key="3">
    <source>
        <dbReference type="WBParaSite" id="ASIM_0000329801-mRNA-1"/>
    </source>
</evidence>
<dbReference type="GO" id="GO:0070628">
    <property type="term" value="F:proteasome binding"/>
    <property type="evidence" value="ECO:0007669"/>
    <property type="project" value="InterPro"/>
</dbReference>
<proteinExistence type="predicted"/>
<dbReference type="PANTHER" id="PTHR32170:SF3">
    <property type="entry name" value="PROTEASOME ACTIVATOR COMPLEX SUBUNIT 4"/>
    <property type="match status" value="1"/>
</dbReference>
<dbReference type="AlphaFoldDB" id="A0A0M3J6V7"/>
<evidence type="ECO:0000313" key="2">
    <source>
        <dbReference type="Proteomes" id="UP000267096"/>
    </source>
</evidence>
<dbReference type="InterPro" id="IPR035309">
    <property type="entry name" value="PSME4"/>
</dbReference>
<dbReference type="EMBL" id="UYRR01004657">
    <property type="protein sequence ID" value="VDK21199.1"/>
    <property type="molecule type" value="Genomic_DNA"/>
</dbReference>
<name>A0A0M3J6V7_ANISI</name>
<reference evidence="3" key="1">
    <citation type="submission" date="2017-02" db="UniProtKB">
        <authorList>
            <consortium name="WormBaseParasite"/>
        </authorList>
    </citation>
    <scope>IDENTIFICATION</scope>
</reference>
<protein>
    <submittedName>
        <fullName evidence="3">Proteasome activator complex subunit 4 (inferred by orthology to a human protein)</fullName>
    </submittedName>
</protein>
<dbReference type="Proteomes" id="UP000267096">
    <property type="component" value="Unassembled WGS sequence"/>
</dbReference>
<dbReference type="GO" id="GO:0005634">
    <property type="term" value="C:nucleus"/>
    <property type="evidence" value="ECO:0007669"/>
    <property type="project" value="TreeGrafter"/>
</dbReference>
<dbReference type="WBParaSite" id="ASIM_0000329801-mRNA-1">
    <property type="protein sequence ID" value="ASIM_0000329801-mRNA-1"/>
    <property type="gene ID" value="ASIM_0000329801"/>
</dbReference>
<gene>
    <name evidence="1" type="ORF">ASIM_LOCUS3139</name>
</gene>
<accession>A0A0M3J6V7</accession>
<dbReference type="OrthoDB" id="17907at2759"/>
<sequence length="246" mass="27848">MLQSLAVVSSCLSGISASLPALSGPLLKFIDTPVKFYPFEFLAAPSSLKPPTRNGENIRDFVLSRMTAVADYLLRNREEDTKSLSAVCKILYIILFQRGIDKAKYEAQNQNYSVSKRIVGDSVRGNRANIELVTFEYILLQHNVGFGLSCSKSNFFSMDEEYRAKRLLARSGYLVTERHLQTMKLLVRISTSAYSAVRIEAQRVLDCCIQNFPYAYLHIIDDVLPLLKESPDITHKQFKVCLMDQC</sequence>
<organism evidence="3">
    <name type="scientific">Anisakis simplex</name>
    <name type="common">Herring worm</name>
    <dbReference type="NCBI Taxonomy" id="6269"/>
    <lineage>
        <taxon>Eukaryota</taxon>
        <taxon>Metazoa</taxon>
        <taxon>Ecdysozoa</taxon>
        <taxon>Nematoda</taxon>
        <taxon>Chromadorea</taxon>
        <taxon>Rhabditida</taxon>
        <taxon>Spirurina</taxon>
        <taxon>Ascaridomorpha</taxon>
        <taxon>Ascaridoidea</taxon>
        <taxon>Anisakidae</taxon>
        <taxon>Anisakis</taxon>
        <taxon>Anisakis simplex complex</taxon>
    </lineage>
</organism>
<dbReference type="GO" id="GO:0016504">
    <property type="term" value="F:peptidase activator activity"/>
    <property type="evidence" value="ECO:0007669"/>
    <property type="project" value="InterPro"/>
</dbReference>
<reference evidence="1 2" key="2">
    <citation type="submission" date="2018-11" db="EMBL/GenBank/DDBJ databases">
        <authorList>
            <consortium name="Pathogen Informatics"/>
        </authorList>
    </citation>
    <scope>NUCLEOTIDE SEQUENCE [LARGE SCALE GENOMIC DNA]</scope>
</reference>